<keyword evidence="10" id="KW-1185">Reference proteome</keyword>
<dbReference type="Gene3D" id="1.10.3330.10">
    <property type="entry name" value="Oxo-4-hydroxy-4-carboxy-5-ureidoimidazoline decarboxylase"/>
    <property type="match status" value="1"/>
</dbReference>
<evidence type="ECO:0000313" key="10">
    <source>
        <dbReference type="Proteomes" id="UP000035721"/>
    </source>
</evidence>
<dbReference type="RefSeq" id="WP_048554493.1">
    <property type="nucleotide sequence ID" value="NZ_HF570958.1"/>
</dbReference>
<dbReference type="NCBIfam" id="TIGR03180">
    <property type="entry name" value="UraD_2"/>
    <property type="match status" value="1"/>
</dbReference>
<comment type="catalytic activity">
    <reaction evidence="1">
        <text>5-hydroxy-2-oxo-4-ureido-2,5-dihydro-1H-imidazole-5-carboxylate + H(+) = (S)-allantoin + CO2</text>
        <dbReference type="Rhea" id="RHEA:26301"/>
        <dbReference type="ChEBI" id="CHEBI:15378"/>
        <dbReference type="ChEBI" id="CHEBI:15678"/>
        <dbReference type="ChEBI" id="CHEBI:16526"/>
        <dbReference type="ChEBI" id="CHEBI:58639"/>
        <dbReference type="EC" id="4.1.1.97"/>
    </reaction>
</comment>
<dbReference type="EC" id="4.1.1.97" evidence="3"/>
<dbReference type="Pfam" id="PF09349">
    <property type="entry name" value="OHCU_decarbox"/>
    <property type="match status" value="1"/>
</dbReference>
<dbReference type="Proteomes" id="UP000035721">
    <property type="component" value="Unassembled WGS sequence"/>
</dbReference>
<accession>A0A077LV74</accession>
<dbReference type="PANTHER" id="PTHR43466">
    <property type="entry name" value="2-OXO-4-HYDROXY-4-CARBOXY-5-UREIDOIMIDAZOLINE DECARBOXYLASE-RELATED"/>
    <property type="match status" value="1"/>
</dbReference>
<evidence type="ECO:0000256" key="6">
    <source>
        <dbReference type="ARBA" id="ARBA00023239"/>
    </source>
</evidence>
<evidence type="ECO:0000256" key="1">
    <source>
        <dbReference type="ARBA" id="ARBA00001163"/>
    </source>
</evidence>
<gene>
    <name evidence="9" type="ORF">BN12_2030010</name>
</gene>
<evidence type="ECO:0000256" key="3">
    <source>
        <dbReference type="ARBA" id="ARBA00012257"/>
    </source>
</evidence>
<keyword evidence="4" id="KW-0659">Purine metabolism</keyword>
<keyword evidence="5" id="KW-0210">Decarboxylase</keyword>
<dbReference type="STRING" id="1194083.BN12_2030010"/>
<evidence type="ECO:0000256" key="7">
    <source>
        <dbReference type="SAM" id="MobiDB-lite"/>
    </source>
</evidence>
<feature type="region of interest" description="Disordered" evidence="7">
    <location>
        <begin position="68"/>
        <end position="99"/>
    </location>
</feature>
<evidence type="ECO:0000313" key="9">
    <source>
        <dbReference type="EMBL" id="CCH77591.1"/>
    </source>
</evidence>
<keyword evidence="6" id="KW-0456">Lyase</keyword>
<dbReference type="GO" id="GO:0006144">
    <property type="term" value="P:purine nucleobase metabolic process"/>
    <property type="evidence" value="ECO:0007669"/>
    <property type="project" value="UniProtKB-KW"/>
</dbReference>
<comment type="pathway">
    <text evidence="2">Purine metabolism; urate degradation; (S)-allantoin from urate: step 3/3.</text>
</comment>
<dbReference type="InterPro" id="IPR036778">
    <property type="entry name" value="OHCU_decarboxylase_sf"/>
</dbReference>
<name>A0A077LV74_9MICO</name>
<evidence type="ECO:0000256" key="4">
    <source>
        <dbReference type="ARBA" id="ARBA00022631"/>
    </source>
</evidence>
<evidence type="ECO:0000256" key="2">
    <source>
        <dbReference type="ARBA" id="ARBA00004754"/>
    </source>
</evidence>
<dbReference type="SUPFAM" id="SSF158694">
    <property type="entry name" value="UraD-Like"/>
    <property type="match status" value="1"/>
</dbReference>
<dbReference type="OrthoDB" id="5243781at2"/>
<dbReference type="InterPro" id="IPR018020">
    <property type="entry name" value="OHCU_decarboxylase"/>
</dbReference>
<reference evidence="9 10" key="1">
    <citation type="journal article" date="2013" name="ISME J.">
        <title>A metabolic model for members of the genus Tetrasphaera involved in enhanced biological phosphorus removal.</title>
        <authorList>
            <person name="Kristiansen R."/>
            <person name="Nguyen H.T.T."/>
            <person name="Saunders A.M."/>
            <person name="Nielsen J.L."/>
            <person name="Wimmer R."/>
            <person name="Le V.Q."/>
            <person name="McIlroy S.J."/>
            <person name="Petrovski S."/>
            <person name="Seviour R.J."/>
            <person name="Calteau A."/>
            <person name="Nielsen K.L."/>
            <person name="Nielsen P.H."/>
        </authorList>
    </citation>
    <scope>NUCLEOTIDE SEQUENCE [LARGE SCALE GENOMIC DNA]</scope>
    <source>
        <strain evidence="9 10">T1-X7</strain>
    </source>
</reference>
<protein>
    <recommendedName>
        <fullName evidence="3">2-oxo-4-hydroxy-4-carboxy-5-ureidoimidazoline decarboxylase</fullName>
        <ecNumber evidence="3">4.1.1.97</ecNumber>
    </recommendedName>
</protein>
<evidence type="ECO:0000256" key="5">
    <source>
        <dbReference type="ARBA" id="ARBA00022793"/>
    </source>
</evidence>
<dbReference type="NCBIfam" id="NF010372">
    <property type="entry name" value="PRK13798.1"/>
    <property type="match status" value="1"/>
</dbReference>
<organism evidence="9 10">
    <name type="scientific">Nostocoides japonicum T1-X7</name>
    <dbReference type="NCBI Taxonomy" id="1194083"/>
    <lineage>
        <taxon>Bacteria</taxon>
        <taxon>Bacillati</taxon>
        <taxon>Actinomycetota</taxon>
        <taxon>Actinomycetes</taxon>
        <taxon>Micrococcales</taxon>
        <taxon>Intrasporangiaceae</taxon>
        <taxon>Nostocoides</taxon>
    </lineage>
</organism>
<comment type="caution">
    <text evidence="9">The sequence shown here is derived from an EMBL/GenBank/DDBJ whole genome shotgun (WGS) entry which is preliminary data.</text>
</comment>
<feature type="domain" description="Oxo-4-hydroxy-4-carboxy-5-ureidoimidazoline decarboxylase" evidence="8">
    <location>
        <begin position="8"/>
        <end position="160"/>
    </location>
</feature>
<dbReference type="GO" id="GO:0019628">
    <property type="term" value="P:urate catabolic process"/>
    <property type="evidence" value="ECO:0007669"/>
    <property type="project" value="TreeGrafter"/>
</dbReference>
<dbReference type="GO" id="GO:0051997">
    <property type="term" value="F:2-oxo-4-hydroxy-4-carboxy-5-ureidoimidazoline decarboxylase activity"/>
    <property type="evidence" value="ECO:0007669"/>
    <property type="project" value="UniProtKB-EC"/>
</dbReference>
<proteinExistence type="predicted"/>
<dbReference type="InterPro" id="IPR017595">
    <property type="entry name" value="OHCU_decarboxylase-2"/>
</dbReference>
<dbReference type="EMBL" id="CAJB01000117">
    <property type="protein sequence ID" value="CCH77591.1"/>
    <property type="molecule type" value="Genomic_DNA"/>
</dbReference>
<dbReference type="AlphaFoldDB" id="A0A077LV74"/>
<dbReference type="PANTHER" id="PTHR43466:SF1">
    <property type="entry name" value="2-OXO-4-HYDROXY-4-CARBOXY-5-UREIDOIMIDAZOLINE DECARBOXYLASE-RELATED"/>
    <property type="match status" value="1"/>
</dbReference>
<sequence length="165" mass="18345">MTSLEEFNALSTAEADRLLRPCVDIDRWVRDVDEGRPYDSVESLAAAAESAAEPFTSDEVEAALRHHPRIGERASGTSREASLSRAEQGGLDVGDDTRRRLEEGNRAYEERFGRVFLIRAAGRTSEEILAALQERLGHDPESEDRVVGEQLREIAVLRLRQAVTA</sequence>
<evidence type="ECO:0000259" key="8">
    <source>
        <dbReference type="Pfam" id="PF09349"/>
    </source>
</evidence>